<dbReference type="Proteomes" id="UP000650424">
    <property type="component" value="Unassembled WGS sequence"/>
</dbReference>
<evidence type="ECO:0000259" key="1">
    <source>
        <dbReference type="PROSITE" id="PS51819"/>
    </source>
</evidence>
<sequence length="137" mass="15523">MKTFFHMAYHVHDLDQARQFYSGVLGCREGRSTDTWVDFDFFGHQISVHLGQPFATTNTGKVGKHLVPMPHLGLIMAMPNWQALADRLIEQKVDFVLPPSLRFAGEPGEQAIMFFVDPSGNPIEIKGFNNLENVYDK</sequence>
<proteinExistence type="predicted"/>
<dbReference type="RefSeq" id="WP_186945362.1">
    <property type="nucleotide sequence ID" value="NZ_JACOGF010000001.1"/>
</dbReference>
<gene>
    <name evidence="2" type="ORF">H8L32_01365</name>
</gene>
<organism evidence="2 3">
    <name type="scientific">Undibacterium hunanense</name>
    <dbReference type="NCBI Taxonomy" id="2762292"/>
    <lineage>
        <taxon>Bacteria</taxon>
        <taxon>Pseudomonadati</taxon>
        <taxon>Pseudomonadota</taxon>
        <taxon>Betaproteobacteria</taxon>
        <taxon>Burkholderiales</taxon>
        <taxon>Oxalobacteraceae</taxon>
        <taxon>Undibacterium</taxon>
    </lineage>
</organism>
<evidence type="ECO:0000313" key="2">
    <source>
        <dbReference type="EMBL" id="MBC3916121.1"/>
    </source>
</evidence>
<dbReference type="SUPFAM" id="SSF54593">
    <property type="entry name" value="Glyoxalase/Bleomycin resistance protein/Dihydroxybiphenyl dioxygenase"/>
    <property type="match status" value="1"/>
</dbReference>
<dbReference type="EMBL" id="JACOGF010000001">
    <property type="protein sequence ID" value="MBC3916121.1"/>
    <property type="molecule type" value="Genomic_DNA"/>
</dbReference>
<dbReference type="Pfam" id="PF00903">
    <property type="entry name" value="Glyoxalase"/>
    <property type="match status" value="1"/>
</dbReference>
<reference evidence="2 3" key="1">
    <citation type="submission" date="2020-08" db="EMBL/GenBank/DDBJ databases">
        <title>Novel species isolated from subtropical streams in China.</title>
        <authorList>
            <person name="Lu H."/>
        </authorList>
    </citation>
    <scope>NUCLEOTIDE SEQUENCE [LARGE SCALE GENOMIC DNA]</scope>
    <source>
        <strain evidence="2 3">CY18W</strain>
    </source>
</reference>
<dbReference type="PROSITE" id="PS51819">
    <property type="entry name" value="VOC"/>
    <property type="match status" value="1"/>
</dbReference>
<name>A0ABR6ZJV6_9BURK</name>
<comment type="caution">
    <text evidence="2">The sequence shown here is derived from an EMBL/GenBank/DDBJ whole genome shotgun (WGS) entry which is preliminary data.</text>
</comment>
<accession>A0ABR6ZJV6</accession>
<dbReference type="Gene3D" id="3.10.180.10">
    <property type="entry name" value="2,3-Dihydroxybiphenyl 1,2-Dioxygenase, domain 1"/>
    <property type="match status" value="1"/>
</dbReference>
<dbReference type="InterPro" id="IPR037523">
    <property type="entry name" value="VOC_core"/>
</dbReference>
<keyword evidence="3" id="KW-1185">Reference proteome</keyword>
<protein>
    <submittedName>
        <fullName evidence="2">VOC family protein</fullName>
    </submittedName>
</protein>
<dbReference type="InterPro" id="IPR029068">
    <property type="entry name" value="Glyas_Bleomycin-R_OHBP_Dase"/>
</dbReference>
<dbReference type="PANTHER" id="PTHR39434:SF1">
    <property type="entry name" value="VOC DOMAIN-CONTAINING PROTEIN"/>
    <property type="match status" value="1"/>
</dbReference>
<dbReference type="CDD" id="cd08357">
    <property type="entry name" value="VOC_like"/>
    <property type="match status" value="1"/>
</dbReference>
<dbReference type="PANTHER" id="PTHR39434">
    <property type="match status" value="1"/>
</dbReference>
<evidence type="ECO:0000313" key="3">
    <source>
        <dbReference type="Proteomes" id="UP000650424"/>
    </source>
</evidence>
<feature type="domain" description="VOC" evidence="1">
    <location>
        <begin position="3"/>
        <end position="128"/>
    </location>
</feature>
<dbReference type="InterPro" id="IPR004360">
    <property type="entry name" value="Glyas_Fos-R_dOase_dom"/>
</dbReference>